<dbReference type="PANTHER" id="PTHR40254">
    <property type="entry name" value="BLR0577 PROTEIN"/>
    <property type="match status" value="1"/>
</dbReference>
<dbReference type="InterPro" id="IPR038732">
    <property type="entry name" value="HpyO/CreE_NAD-binding"/>
</dbReference>
<evidence type="ECO:0000259" key="1">
    <source>
        <dbReference type="Pfam" id="PF13454"/>
    </source>
</evidence>
<dbReference type="EMBL" id="AYZR01000009">
    <property type="protein sequence ID" value="KRM93234.1"/>
    <property type="molecule type" value="Genomic_DNA"/>
</dbReference>
<dbReference type="AlphaFoldDB" id="A0A0R2CQN2"/>
<sequence>MKTAIIGAGPRGVLTISALINQYKNRTDKEQPLTIELFDSYPIGGRVWKLDQWPGLIMNTPADQVTLFTDASVTLSSPVFDGPSLFEWATSDLATNYLTENKLASELITAAQNLGPKDYAPRALFGAYIQWFYAQLLSQLPFNVHINFHQELVVRLDRLKNSSITLTTSEQEYMVDSVTISLGQQENYLTEAEQTLALYANEHNLSYTPPTSPADVDLSKIPANENVIVRGIGLSFFDYVSELTLGRGGHYMQNSDGTLVYQPSGREPRIIAGSKRSIPYYPKAISQKGYGEKVRPSFLTEANIQSALVDGHLPYDEFIKLLRLDIELAYYMALIDTHYPTQNASQFKAAFIQNENRQAVVADFGILPGDVWNWDRIIHPVGNQGSVSTVEYQNELISWIDWITNDAELGSKTGPITSALELLRDFRDVIRSIINRRLFTDDEYVNRFLSNYNSTNNFLSVGPPALRTAQLSALMRSGIVTITAPDMEIEGRDGRFVAITPRNNDVFAADIVLEARVPKPSILTTSNPLLEDMVSNNLLSPTTIIHEGKIMPLPAVSVTQNSDQVVAATGQVLPNVFVWGLQLESLRWSTTLSPRPGVNDLNLQTADFIAAKLLHLIPADDAELM</sequence>
<gene>
    <name evidence="2" type="ORF">FC56_GL000899</name>
</gene>
<dbReference type="SUPFAM" id="SSF51905">
    <property type="entry name" value="FAD/NAD(P)-binding domain"/>
    <property type="match status" value="1"/>
</dbReference>
<organism evidence="2 3">
    <name type="scientific">Lentilactobacillus senioris DSM 24302 = JCM 17472</name>
    <dbReference type="NCBI Taxonomy" id="1423802"/>
    <lineage>
        <taxon>Bacteria</taxon>
        <taxon>Bacillati</taxon>
        <taxon>Bacillota</taxon>
        <taxon>Bacilli</taxon>
        <taxon>Lactobacillales</taxon>
        <taxon>Lactobacillaceae</taxon>
        <taxon>Lentilactobacillus</taxon>
    </lineage>
</organism>
<dbReference type="PANTHER" id="PTHR40254:SF1">
    <property type="entry name" value="BLR0577 PROTEIN"/>
    <property type="match status" value="1"/>
</dbReference>
<name>A0A0R2CQN2_9LACO</name>
<keyword evidence="3" id="KW-1185">Reference proteome</keyword>
<proteinExistence type="predicted"/>
<dbReference type="InterPro" id="IPR036188">
    <property type="entry name" value="FAD/NAD-bd_sf"/>
</dbReference>
<dbReference type="RefSeq" id="WP_056978687.1">
    <property type="nucleotide sequence ID" value="NZ_AYZR01000009.1"/>
</dbReference>
<dbReference type="PATRIC" id="fig|1423802.4.peg.912"/>
<evidence type="ECO:0000313" key="2">
    <source>
        <dbReference type="EMBL" id="KRM93234.1"/>
    </source>
</evidence>
<protein>
    <recommendedName>
        <fullName evidence="1">FAD-dependent urate hydroxylase HpyO/Asp monooxygenase CreE-like FAD/NAD(P)-binding domain-containing protein</fullName>
    </recommendedName>
</protein>
<dbReference type="STRING" id="1423802.FC56_GL000899"/>
<dbReference type="InterPro" id="IPR052189">
    <property type="entry name" value="L-asp_N-monooxygenase_NS-form"/>
</dbReference>
<accession>A0A0R2CQN2</accession>
<dbReference type="Proteomes" id="UP000051256">
    <property type="component" value="Unassembled WGS sequence"/>
</dbReference>
<reference evidence="2 3" key="1">
    <citation type="journal article" date="2015" name="Genome Announc.">
        <title>Expanding the biotechnology potential of lactobacilli through comparative genomics of 213 strains and associated genera.</title>
        <authorList>
            <person name="Sun Z."/>
            <person name="Harris H.M."/>
            <person name="McCann A."/>
            <person name="Guo C."/>
            <person name="Argimon S."/>
            <person name="Zhang W."/>
            <person name="Yang X."/>
            <person name="Jeffery I.B."/>
            <person name="Cooney J.C."/>
            <person name="Kagawa T.F."/>
            <person name="Liu W."/>
            <person name="Song Y."/>
            <person name="Salvetti E."/>
            <person name="Wrobel A."/>
            <person name="Rasinkangas P."/>
            <person name="Parkhill J."/>
            <person name="Rea M.C."/>
            <person name="O'Sullivan O."/>
            <person name="Ritari J."/>
            <person name="Douillard F.P."/>
            <person name="Paul Ross R."/>
            <person name="Yang R."/>
            <person name="Briner A.E."/>
            <person name="Felis G.E."/>
            <person name="de Vos W.M."/>
            <person name="Barrangou R."/>
            <person name="Klaenhammer T.R."/>
            <person name="Caufield P.W."/>
            <person name="Cui Y."/>
            <person name="Zhang H."/>
            <person name="O'Toole P.W."/>
        </authorList>
    </citation>
    <scope>NUCLEOTIDE SEQUENCE [LARGE SCALE GENOMIC DNA]</scope>
    <source>
        <strain evidence="2 3">DSM 24302</strain>
    </source>
</reference>
<dbReference type="Pfam" id="PF13454">
    <property type="entry name" value="NAD_binding_9"/>
    <property type="match status" value="1"/>
</dbReference>
<feature type="domain" description="FAD-dependent urate hydroxylase HpyO/Asp monooxygenase CreE-like FAD/NAD(P)-binding" evidence="1">
    <location>
        <begin position="4"/>
        <end position="184"/>
    </location>
</feature>
<comment type="caution">
    <text evidence="2">The sequence shown here is derived from an EMBL/GenBank/DDBJ whole genome shotgun (WGS) entry which is preliminary data.</text>
</comment>
<evidence type="ECO:0000313" key="3">
    <source>
        <dbReference type="Proteomes" id="UP000051256"/>
    </source>
</evidence>